<organism evidence="12 13">
    <name type="scientific">Pyricularia oryzae</name>
    <name type="common">Rice blast fungus</name>
    <name type="synonym">Magnaporthe oryzae</name>
    <dbReference type="NCBI Taxonomy" id="318829"/>
    <lineage>
        <taxon>Eukaryota</taxon>
        <taxon>Fungi</taxon>
        <taxon>Dikarya</taxon>
        <taxon>Ascomycota</taxon>
        <taxon>Pezizomycotina</taxon>
        <taxon>Sordariomycetes</taxon>
        <taxon>Sordariomycetidae</taxon>
        <taxon>Magnaporthales</taxon>
        <taxon>Pyriculariaceae</taxon>
        <taxon>Pyricularia</taxon>
    </lineage>
</organism>
<dbReference type="AlphaFoldDB" id="A0A4P7NN32"/>
<dbReference type="PANTHER" id="PTHR43806:SF66">
    <property type="entry name" value="SERIN ENDOPEPTIDASE"/>
    <property type="match status" value="1"/>
</dbReference>
<keyword evidence="2 7" id="KW-0645">Protease</keyword>
<feature type="domain" description="C5a peptidase/Subtilisin-like protease SBT2-like Fn3-like" evidence="11">
    <location>
        <begin position="456"/>
        <end position="567"/>
    </location>
</feature>
<keyword evidence="5 7" id="KW-0720">Serine protease</keyword>
<dbReference type="EMBL" id="CP034209">
    <property type="protein sequence ID" value="QBZ63683.1"/>
    <property type="molecule type" value="Genomic_DNA"/>
</dbReference>
<dbReference type="GO" id="GO:0004252">
    <property type="term" value="F:serine-type endopeptidase activity"/>
    <property type="evidence" value="ECO:0007669"/>
    <property type="project" value="UniProtKB-UniRule"/>
</dbReference>
<sequence length="779" mass="83158">MSMRVAFAVWVAIATLVSGYQSDGEDEHYESRGYIIEFSQSDGLNARDEILSSLPDLNITKTFESPVFTGASVKTTLQDIDALRLRAGIANVWYNEEVHLLAPVVAPRQAGNETAHAVHWATGVDQLHAQGVFGEGVKVGVVDTGVQYTHAALGGGIGPGFKVAGGWDFVGDSGWPAAGAPKVPDADPMDYQGHGTHVAGILLGEAASGWMGVAPRATMHSYKVFGRTSGSTTTETIMEAFLRAYEDGMDVITASIGGRGGFSENAWAVVANRIAEEGVVVTIGAGNSGEGGPYYASSGSSGEYVLAVASAEVKKGTAAGDKIQPSYFTSWGGLYDLSVKPDITAPGTDIYSTYIGEGDDVFSLLSGTSMATPYIAGVAALYISANGGRSTRGKGFAKELAMSVMATGSPLPWLRYSDRTAVPSFVAPVHQVGGGLVNATAAVRSTMQLELQRFGLNDTLHFRGSQVVKLTNTGATAASYTFDHEDWAGFEMLLVNDADTAETPRIRSGREMEPMKLSPSVQVPGAVELQPGQSTNVEFAFALPPVANEANLPVYSGRVIVRSGGQSAAVVYQGLAFDLREQMRNPYAGTYPWLRSTLSNTNKTTYVHERVALQNKSDFAKQKLTTSASRFSFDLSAAAQDFPKVFMKLKWGTREVRWDLYNTEFEEARDWQYPPVAGQNGYIGSVAPWASSGSVSSFKPGVHDGNATFDLPVVNEARNALTSGGFTTSYWWFGKLANGSYIVPGNYTMRFATLVPFADPVYSESWSGMTTGITILPQI</sequence>
<dbReference type="InterPro" id="IPR034187">
    <property type="entry name" value="Peptidases_S8_5"/>
</dbReference>
<reference evidence="12 13" key="1">
    <citation type="journal article" date="2019" name="Mol. Biol. Evol.">
        <title>Blast fungal genomes show frequent chromosomal changes, gene gains and losses, and effector gene turnover.</title>
        <authorList>
            <person name="Gomez Luciano L.B."/>
            <person name="Jason Tsai I."/>
            <person name="Chuma I."/>
            <person name="Tosa Y."/>
            <person name="Chen Y.H."/>
            <person name="Li J.Y."/>
            <person name="Li M.Y."/>
            <person name="Jade Lu M.Y."/>
            <person name="Nakayashiki H."/>
            <person name="Li W.H."/>
        </authorList>
    </citation>
    <scope>NUCLEOTIDE SEQUENCE [LARGE SCALE GENOMIC DNA]</scope>
    <source>
        <strain evidence="12">MZ5-1-6</strain>
    </source>
</reference>
<dbReference type="InterPro" id="IPR050131">
    <property type="entry name" value="Peptidase_S8_subtilisin-like"/>
</dbReference>
<dbReference type="PROSITE" id="PS00137">
    <property type="entry name" value="SUBTILASE_HIS"/>
    <property type="match status" value="1"/>
</dbReference>
<proteinExistence type="inferred from homology"/>
<keyword evidence="4 7" id="KW-0378">Hydrolase</keyword>
<feature type="active site" description="Charge relay system" evidence="6 7">
    <location>
        <position position="194"/>
    </location>
</feature>
<evidence type="ECO:0000256" key="4">
    <source>
        <dbReference type="ARBA" id="ARBA00022801"/>
    </source>
</evidence>
<evidence type="ECO:0000259" key="10">
    <source>
        <dbReference type="Pfam" id="PF00082"/>
    </source>
</evidence>
<dbReference type="PROSITE" id="PS00136">
    <property type="entry name" value="SUBTILASE_ASP"/>
    <property type="match status" value="1"/>
</dbReference>
<dbReference type="Proteomes" id="UP000294847">
    <property type="component" value="Chromosome 6"/>
</dbReference>
<evidence type="ECO:0000256" key="6">
    <source>
        <dbReference type="PIRSR" id="PIRSR615500-1"/>
    </source>
</evidence>
<evidence type="ECO:0000259" key="11">
    <source>
        <dbReference type="Pfam" id="PF06280"/>
    </source>
</evidence>
<evidence type="ECO:0000256" key="5">
    <source>
        <dbReference type="ARBA" id="ARBA00022825"/>
    </source>
</evidence>
<evidence type="ECO:0000256" key="9">
    <source>
        <dbReference type="SAM" id="SignalP"/>
    </source>
</evidence>
<evidence type="ECO:0000313" key="12">
    <source>
        <dbReference type="EMBL" id="QBZ63683.1"/>
    </source>
</evidence>
<dbReference type="PANTHER" id="PTHR43806">
    <property type="entry name" value="PEPTIDASE S8"/>
    <property type="match status" value="1"/>
</dbReference>
<gene>
    <name evidence="12" type="ORF">PoMZ_05369</name>
</gene>
<dbReference type="InterPro" id="IPR036852">
    <property type="entry name" value="Peptidase_S8/S53_dom_sf"/>
</dbReference>
<comment type="similarity">
    <text evidence="1 7 8">Belongs to the peptidase S8 family.</text>
</comment>
<accession>A0A4P7NN32</accession>
<dbReference type="Pfam" id="PF00082">
    <property type="entry name" value="Peptidase_S8"/>
    <property type="match status" value="1"/>
</dbReference>
<dbReference type="InterPro" id="IPR010435">
    <property type="entry name" value="C5a/SBT2-like_Fn3"/>
</dbReference>
<evidence type="ECO:0000256" key="8">
    <source>
        <dbReference type="RuleBase" id="RU003355"/>
    </source>
</evidence>
<dbReference type="GO" id="GO:0016020">
    <property type="term" value="C:membrane"/>
    <property type="evidence" value="ECO:0007669"/>
    <property type="project" value="InterPro"/>
</dbReference>
<feature type="signal peptide" evidence="9">
    <location>
        <begin position="1"/>
        <end position="19"/>
    </location>
</feature>
<dbReference type="Gene3D" id="3.40.50.200">
    <property type="entry name" value="Peptidase S8/S53 domain"/>
    <property type="match status" value="1"/>
</dbReference>
<feature type="active site" description="Charge relay system" evidence="6 7">
    <location>
        <position position="143"/>
    </location>
</feature>
<protein>
    <submittedName>
        <fullName evidence="12">Uncharacterized protein</fullName>
    </submittedName>
</protein>
<dbReference type="InterPro" id="IPR015500">
    <property type="entry name" value="Peptidase_S8_subtilisin-rel"/>
</dbReference>
<dbReference type="InterPro" id="IPR023828">
    <property type="entry name" value="Peptidase_S8_Ser-AS"/>
</dbReference>
<evidence type="ECO:0000256" key="2">
    <source>
        <dbReference type="ARBA" id="ARBA00022670"/>
    </source>
</evidence>
<evidence type="ECO:0000256" key="7">
    <source>
        <dbReference type="PROSITE-ProRule" id="PRU01240"/>
    </source>
</evidence>
<dbReference type="PROSITE" id="PS51892">
    <property type="entry name" value="SUBTILASE"/>
    <property type="match status" value="1"/>
</dbReference>
<dbReference type="InterPro" id="IPR000209">
    <property type="entry name" value="Peptidase_S8/S53_dom"/>
</dbReference>
<feature type="active site" description="Charge relay system" evidence="6 7">
    <location>
        <position position="369"/>
    </location>
</feature>
<dbReference type="PRINTS" id="PR00723">
    <property type="entry name" value="SUBTILISIN"/>
</dbReference>
<evidence type="ECO:0000256" key="3">
    <source>
        <dbReference type="ARBA" id="ARBA00022729"/>
    </source>
</evidence>
<dbReference type="SUPFAM" id="SSF52743">
    <property type="entry name" value="Subtilisin-like"/>
    <property type="match status" value="1"/>
</dbReference>
<keyword evidence="3 9" id="KW-0732">Signal</keyword>
<name>A0A4P7NN32_PYROR</name>
<evidence type="ECO:0000313" key="13">
    <source>
        <dbReference type="Proteomes" id="UP000294847"/>
    </source>
</evidence>
<dbReference type="PROSITE" id="PS00138">
    <property type="entry name" value="SUBTILASE_SER"/>
    <property type="match status" value="1"/>
</dbReference>
<feature type="domain" description="Peptidase S8/S53" evidence="10">
    <location>
        <begin position="134"/>
        <end position="388"/>
    </location>
</feature>
<evidence type="ECO:0000256" key="1">
    <source>
        <dbReference type="ARBA" id="ARBA00011073"/>
    </source>
</evidence>
<dbReference type="GO" id="GO:0006508">
    <property type="term" value="P:proteolysis"/>
    <property type="evidence" value="ECO:0007669"/>
    <property type="project" value="UniProtKB-KW"/>
</dbReference>
<feature type="chain" id="PRO_5020376899" evidence="9">
    <location>
        <begin position="20"/>
        <end position="779"/>
    </location>
</feature>
<dbReference type="Pfam" id="PF06280">
    <property type="entry name" value="fn3_5"/>
    <property type="match status" value="1"/>
</dbReference>
<dbReference type="CDD" id="cd07489">
    <property type="entry name" value="Peptidases_S8_5"/>
    <property type="match status" value="1"/>
</dbReference>
<dbReference type="InterPro" id="IPR023827">
    <property type="entry name" value="Peptidase_S8_Asp-AS"/>
</dbReference>
<dbReference type="InterPro" id="IPR022398">
    <property type="entry name" value="Peptidase_S8_His-AS"/>
</dbReference>